<protein>
    <submittedName>
        <fullName evidence="2">Uncharacterized protein</fullName>
    </submittedName>
</protein>
<evidence type="ECO:0000256" key="1">
    <source>
        <dbReference type="SAM" id="MobiDB-lite"/>
    </source>
</evidence>
<accession>A0AAV1FIK4</accession>
<name>A0AAV1FIK4_XYRNO</name>
<sequence>MLGYLHLSSGQSMLIRAHLKVKANIPGGLHEGSNVIIIQALEKVLKNQLLKEKPYSVTLKIIQVRETTALGPTAMMALPPTANTATAATAALTKSQAPNSTSAPTKPTSPTSTTASKSASTGDR</sequence>
<proteinExistence type="predicted"/>
<evidence type="ECO:0000313" key="2">
    <source>
        <dbReference type="EMBL" id="CAJ1061018.1"/>
    </source>
</evidence>
<keyword evidence="3" id="KW-1185">Reference proteome</keyword>
<reference evidence="2" key="1">
    <citation type="submission" date="2023-08" db="EMBL/GenBank/DDBJ databases">
        <authorList>
            <person name="Alioto T."/>
            <person name="Alioto T."/>
            <person name="Gomez Garrido J."/>
        </authorList>
    </citation>
    <scope>NUCLEOTIDE SEQUENCE</scope>
</reference>
<feature type="region of interest" description="Disordered" evidence="1">
    <location>
        <begin position="91"/>
        <end position="124"/>
    </location>
</feature>
<organism evidence="2 3">
    <name type="scientific">Xyrichtys novacula</name>
    <name type="common">Pearly razorfish</name>
    <name type="synonym">Hemipteronotus novacula</name>
    <dbReference type="NCBI Taxonomy" id="13765"/>
    <lineage>
        <taxon>Eukaryota</taxon>
        <taxon>Metazoa</taxon>
        <taxon>Chordata</taxon>
        <taxon>Craniata</taxon>
        <taxon>Vertebrata</taxon>
        <taxon>Euteleostomi</taxon>
        <taxon>Actinopterygii</taxon>
        <taxon>Neopterygii</taxon>
        <taxon>Teleostei</taxon>
        <taxon>Neoteleostei</taxon>
        <taxon>Acanthomorphata</taxon>
        <taxon>Eupercaria</taxon>
        <taxon>Labriformes</taxon>
        <taxon>Labridae</taxon>
        <taxon>Xyrichtys</taxon>
    </lineage>
</organism>
<feature type="compositionally biased region" description="Low complexity" evidence="1">
    <location>
        <begin position="100"/>
        <end position="124"/>
    </location>
</feature>
<dbReference type="EMBL" id="OY660870">
    <property type="protein sequence ID" value="CAJ1061018.1"/>
    <property type="molecule type" value="Genomic_DNA"/>
</dbReference>
<dbReference type="Proteomes" id="UP001178508">
    <property type="component" value="Chromosome 7"/>
</dbReference>
<dbReference type="AlphaFoldDB" id="A0AAV1FIK4"/>
<gene>
    <name evidence="2" type="ORF">XNOV1_A013427</name>
</gene>
<evidence type="ECO:0000313" key="3">
    <source>
        <dbReference type="Proteomes" id="UP001178508"/>
    </source>
</evidence>